<feature type="transmembrane region" description="Helical" evidence="5">
    <location>
        <begin position="398"/>
        <end position="420"/>
    </location>
</feature>
<evidence type="ECO:0000256" key="2">
    <source>
        <dbReference type="ARBA" id="ARBA00022692"/>
    </source>
</evidence>
<comment type="function">
    <text evidence="5">NDH-1 shuttles electrons from NADH, via FMN and iron-sulfur (Fe-S) centers, to quinones in the respiratory chain. The immediate electron acceptor for the enzyme in this species is believed to be ubiquinone. Couples the redox reaction to proton translocation (for every two electrons transferred, four hydrogen ions are translocated across the cytoplasmic membrane), and thus conserves the redox energy in a proton gradient.</text>
</comment>
<dbReference type="NCBIfam" id="TIGR01770">
    <property type="entry name" value="NDH_I_N"/>
    <property type="match status" value="1"/>
</dbReference>
<keyword evidence="5" id="KW-0997">Cell inner membrane</keyword>
<organism evidence="8 9">
    <name type="scientific">Desulfomonile tiedjei (strain ATCC 49306 / DSM 6799 / DCB-1)</name>
    <dbReference type="NCBI Taxonomy" id="706587"/>
    <lineage>
        <taxon>Bacteria</taxon>
        <taxon>Pseudomonadati</taxon>
        <taxon>Thermodesulfobacteriota</taxon>
        <taxon>Desulfomonilia</taxon>
        <taxon>Desulfomonilales</taxon>
        <taxon>Desulfomonilaceae</taxon>
        <taxon>Desulfomonile</taxon>
    </lineage>
</organism>
<dbReference type="InterPro" id="IPR001750">
    <property type="entry name" value="ND/Mrp_TM"/>
</dbReference>
<dbReference type="OrthoDB" id="9805769at2"/>
<dbReference type="GO" id="GO:0008137">
    <property type="term" value="F:NADH dehydrogenase (ubiquinone) activity"/>
    <property type="evidence" value="ECO:0007669"/>
    <property type="project" value="InterPro"/>
</dbReference>
<dbReference type="InterPro" id="IPR010096">
    <property type="entry name" value="NADH-Q_OxRdtase_suN/2"/>
</dbReference>
<dbReference type="STRING" id="706587.Desti_4750"/>
<keyword evidence="8" id="KW-0560">Oxidoreductase</keyword>
<feature type="transmembrane region" description="Helical" evidence="5">
    <location>
        <begin position="266"/>
        <end position="286"/>
    </location>
</feature>
<dbReference type="GO" id="GO:0012505">
    <property type="term" value="C:endomembrane system"/>
    <property type="evidence" value="ECO:0007669"/>
    <property type="project" value="UniProtKB-SubCell"/>
</dbReference>
<dbReference type="KEGG" id="dti:Desti_4750"/>
<feature type="transmembrane region" description="Helical" evidence="5">
    <location>
        <begin position="102"/>
        <end position="118"/>
    </location>
</feature>
<evidence type="ECO:0000256" key="3">
    <source>
        <dbReference type="ARBA" id="ARBA00022989"/>
    </source>
</evidence>
<dbReference type="RefSeq" id="WP_014812477.1">
    <property type="nucleotide sequence ID" value="NC_018025.1"/>
</dbReference>
<dbReference type="eggNOG" id="COG1007">
    <property type="taxonomic scope" value="Bacteria"/>
</dbReference>
<dbReference type="AlphaFoldDB" id="I4CCS8"/>
<dbReference type="GO" id="GO:0042773">
    <property type="term" value="P:ATP synthesis coupled electron transport"/>
    <property type="evidence" value="ECO:0007669"/>
    <property type="project" value="InterPro"/>
</dbReference>
<evidence type="ECO:0000256" key="6">
    <source>
        <dbReference type="RuleBase" id="RU000320"/>
    </source>
</evidence>
<keyword evidence="5" id="KW-0830">Ubiquinone</keyword>
<proteinExistence type="inferred from homology"/>
<feature type="transmembrane region" description="Helical" evidence="5">
    <location>
        <begin position="293"/>
        <end position="312"/>
    </location>
</feature>
<evidence type="ECO:0000256" key="4">
    <source>
        <dbReference type="ARBA" id="ARBA00023136"/>
    </source>
</evidence>
<feature type="transmembrane region" description="Helical" evidence="5">
    <location>
        <begin position="33"/>
        <end position="53"/>
    </location>
</feature>
<keyword evidence="9" id="KW-1185">Reference proteome</keyword>
<feature type="transmembrane region" description="Helical" evidence="5">
    <location>
        <begin position="441"/>
        <end position="460"/>
    </location>
</feature>
<reference evidence="9" key="1">
    <citation type="submission" date="2012-06" db="EMBL/GenBank/DDBJ databases">
        <title>Complete sequence of chromosome of Desulfomonile tiedjei DSM 6799.</title>
        <authorList>
            <person name="Lucas S."/>
            <person name="Copeland A."/>
            <person name="Lapidus A."/>
            <person name="Glavina del Rio T."/>
            <person name="Dalin E."/>
            <person name="Tice H."/>
            <person name="Bruce D."/>
            <person name="Goodwin L."/>
            <person name="Pitluck S."/>
            <person name="Peters L."/>
            <person name="Ovchinnikova G."/>
            <person name="Zeytun A."/>
            <person name="Lu M."/>
            <person name="Kyrpides N."/>
            <person name="Mavromatis K."/>
            <person name="Ivanova N."/>
            <person name="Brettin T."/>
            <person name="Detter J.C."/>
            <person name="Han C."/>
            <person name="Larimer F."/>
            <person name="Land M."/>
            <person name="Hauser L."/>
            <person name="Markowitz V."/>
            <person name="Cheng J.-F."/>
            <person name="Hugenholtz P."/>
            <person name="Woyke T."/>
            <person name="Wu D."/>
            <person name="Spring S."/>
            <person name="Schroeder M."/>
            <person name="Brambilla E."/>
            <person name="Klenk H.-P."/>
            <person name="Eisen J.A."/>
        </authorList>
    </citation>
    <scope>NUCLEOTIDE SEQUENCE [LARGE SCALE GENOMIC DNA]</scope>
    <source>
        <strain evidence="9">ATCC 49306 / DSM 6799 / DCB-1</strain>
    </source>
</reference>
<keyword evidence="5" id="KW-0874">Quinone</keyword>
<dbReference type="GO" id="GO:0005886">
    <property type="term" value="C:plasma membrane"/>
    <property type="evidence" value="ECO:0007669"/>
    <property type="project" value="UniProtKB-SubCell"/>
</dbReference>
<dbReference type="HOGENOM" id="CLU_007100_1_5_7"/>
<dbReference type="Pfam" id="PF00361">
    <property type="entry name" value="Proton_antipo_M"/>
    <property type="match status" value="1"/>
</dbReference>
<keyword evidence="2 5" id="KW-0812">Transmembrane</keyword>
<feature type="transmembrane region" description="Helical" evidence="5">
    <location>
        <begin position="73"/>
        <end position="93"/>
    </location>
</feature>
<evidence type="ECO:0000313" key="9">
    <source>
        <dbReference type="Proteomes" id="UP000006055"/>
    </source>
</evidence>
<evidence type="ECO:0000313" key="8">
    <source>
        <dbReference type="EMBL" id="AFM27369.1"/>
    </source>
</evidence>
<keyword evidence="5" id="KW-1003">Cell membrane</keyword>
<feature type="transmembrane region" description="Helical" evidence="5">
    <location>
        <begin position="155"/>
        <end position="177"/>
    </location>
</feature>
<dbReference type="PANTHER" id="PTHR22773">
    <property type="entry name" value="NADH DEHYDROGENASE"/>
    <property type="match status" value="1"/>
</dbReference>
<keyword evidence="5" id="KW-1278">Translocase</keyword>
<keyword evidence="5" id="KW-0813">Transport</keyword>
<keyword evidence="3 5" id="KW-1133">Transmembrane helix</keyword>
<keyword evidence="5" id="KW-0520">NAD</keyword>
<comment type="subcellular location">
    <subcellularLocation>
        <location evidence="5">Cell inner membrane</location>
        <topology evidence="5">Multi-pass membrane protein</topology>
    </subcellularLocation>
    <subcellularLocation>
        <location evidence="1">Endomembrane system</location>
        <topology evidence="1">Multi-pass membrane protein</topology>
    </subcellularLocation>
    <subcellularLocation>
        <location evidence="6">Membrane</location>
        <topology evidence="6">Multi-pass membrane protein</topology>
    </subcellularLocation>
</comment>
<evidence type="ECO:0000259" key="7">
    <source>
        <dbReference type="Pfam" id="PF00361"/>
    </source>
</evidence>
<dbReference type="EMBL" id="CP003360">
    <property type="protein sequence ID" value="AFM27369.1"/>
    <property type="molecule type" value="Genomic_DNA"/>
</dbReference>
<dbReference type="GO" id="GO:0048038">
    <property type="term" value="F:quinone binding"/>
    <property type="evidence" value="ECO:0007669"/>
    <property type="project" value="UniProtKB-KW"/>
</dbReference>
<evidence type="ECO:0000256" key="5">
    <source>
        <dbReference type="HAMAP-Rule" id="MF_00445"/>
    </source>
</evidence>
<dbReference type="EC" id="7.1.1.-" evidence="5"/>
<gene>
    <name evidence="5" type="primary">nuoN</name>
    <name evidence="8" type="ordered locus">Desti_4750</name>
</gene>
<feature type="transmembrane region" description="Helical" evidence="5">
    <location>
        <begin position="234"/>
        <end position="254"/>
    </location>
</feature>
<dbReference type="HAMAP" id="MF_00445">
    <property type="entry name" value="NDH1_NuoN_1"/>
    <property type="match status" value="1"/>
</dbReference>
<feature type="domain" description="NADH:quinone oxidoreductase/Mrp antiporter transmembrane" evidence="7">
    <location>
        <begin position="120"/>
        <end position="413"/>
    </location>
</feature>
<dbReference type="Proteomes" id="UP000006055">
    <property type="component" value="Chromosome"/>
</dbReference>
<feature type="transmembrane region" description="Helical" evidence="5">
    <location>
        <begin position="318"/>
        <end position="342"/>
    </location>
</feature>
<feature type="transmembrane region" description="Helical" evidence="5">
    <location>
        <begin position="197"/>
        <end position="222"/>
    </location>
</feature>
<evidence type="ECO:0000256" key="1">
    <source>
        <dbReference type="ARBA" id="ARBA00004127"/>
    </source>
</evidence>
<feature type="transmembrane region" description="Helical" evidence="5">
    <location>
        <begin position="124"/>
        <end position="143"/>
    </location>
</feature>
<comment type="subunit">
    <text evidence="5">NDH-1 is composed of 14 different subunits. Subunits NuoA, H, J, K, L, M, N constitute the membrane sector of the complex.</text>
</comment>
<name>I4CCS8_DESTA</name>
<accession>I4CCS8</accession>
<feature type="transmembrane region" description="Helical" evidence="5">
    <location>
        <begin position="6"/>
        <end position="26"/>
    </location>
</feature>
<feature type="transmembrane region" description="Helical" evidence="5">
    <location>
        <begin position="363"/>
        <end position="386"/>
    </location>
</feature>
<sequence>MNLFDLFMLLPFLILSAAAVLLMLFVAFHRSHVISAVIAGSGLAASLMAVVAVSHSIPRQVTPLFLVDGFASYYMGLIFAAGLAVAVLAHGYFQEYTEPEEEFYVLLLLGCLGAAVLTCSSHFASFFLGLEILSISLYALVAYKRLTRDGVEAGLKYLVLTATADAFLLFGMALVFAQTGIMNFIALREIGTEAPQVLLLAGAGLIFVGIGFKLGVVPFHMWVADVYQGAPAPVTAFLATVSKGAVFALLFRYFAQAEIQEGSAAFWMFSAVSVASMFTGNILALLQKNVKRILAYSSIAHLGYLLIAFLAAKESAFLAIGFYLTAYFVTTLGAFGVVSVLSTSENEAGEIEQYQGLIWRRPLVAAFFTAMLLSLAGIPLTAGFLGKFYVMAAGVGSALWLLVTVLVVNSVIGLFYYLRIVAAMYVQPVTRTPDFDVPKPLHAGSGIVFAVLAAALIWLGTYPGPLIKLLQATFPVF</sequence>
<comment type="similarity">
    <text evidence="5">Belongs to the complex I subunit 2 family.</text>
</comment>
<dbReference type="PATRIC" id="fig|706587.4.peg.5378"/>
<comment type="catalytic activity">
    <reaction evidence="5">
        <text>a quinone + NADH + 5 H(+)(in) = a quinol + NAD(+) + 4 H(+)(out)</text>
        <dbReference type="Rhea" id="RHEA:57888"/>
        <dbReference type="ChEBI" id="CHEBI:15378"/>
        <dbReference type="ChEBI" id="CHEBI:24646"/>
        <dbReference type="ChEBI" id="CHEBI:57540"/>
        <dbReference type="ChEBI" id="CHEBI:57945"/>
        <dbReference type="ChEBI" id="CHEBI:132124"/>
    </reaction>
</comment>
<dbReference type="GO" id="GO:0050136">
    <property type="term" value="F:NADH dehydrogenase (quinone) (non-electrogenic) activity"/>
    <property type="evidence" value="ECO:0007669"/>
    <property type="project" value="UniProtKB-UniRule"/>
</dbReference>
<protein>
    <recommendedName>
        <fullName evidence="5">NADH-quinone oxidoreductase subunit N</fullName>
        <ecNumber evidence="5">7.1.1.-</ecNumber>
    </recommendedName>
    <alternativeName>
        <fullName evidence="5">NADH dehydrogenase I subunit N</fullName>
    </alternativeName>
    <alternativeName>
        <fullName evidence="5">NDH-1 subunit N</fullName>
    </alternativeName>
</protein>
<keyword evidence="4 5" id="KW-0472">Membrane</keyword>